<dbReference type="InterPro" id="IPR000794">
    <property type="entry name" value="Beta-ketoacyl_synthase"/>
</dbReference>
<comment type="similarity">
    <text evidence="2 4">Belongs to the thiolase-like superfamily. Beta-ketoacyl-ACP synthases family.</text>
</comment>
<comment type="caution">
    <text evidence="6">The sequence shown here is derived from an EMBL/GenBank/DDBJ whole genome shotgun (WGS) entry which is preliminary data.</text>
</comment>
<evidence type="ECO:0000256" key="4">
    <source>
        <dbReference type="RuleBase" id="RU003694"/>
    </source>
</evidence>
<feature type="domain" description="Ketosynthase family 3 (KS3)" evidence="5">
    <location>
        <begin position="4"/>
        <end position="422"/>
    </location>
</feature>
<dbReference type="RefSeq" id="WP_058462508.1">
    <property type="nucleotide sequence ID" value="NZ_CAAAHS010000012.1"/>
</dbReference>
<dbReference type="SUPFAM" id="SSF53901">
    <property type="entry name" value="Thiolase-like"/>
    <property type="match status" value="2"/>
</dbReference>
<evidence type="ECO:0000313" key="6">
    <source>
        <dbReference type="EMBL" id="KTC65243.1"/>
    </source>
</evidence>
<evidence type="ECO:0000256" key="1">
    <source>
        <dbReference type="ARBA" id="ARBA00005194"/>
    </source>
</evidence>
<dbReference type="PROSITE" id="PS52004">
    <property type="entry name" value="KS3_2"/>
    <property type="match status" value="1"/>
</dbReference>
<protein>
    <submittedName>
        <fullName evidence="6">3-oxoacyl-ACP synthase</fullName>
    </submittedName>
</protein>
<name>A0A0W0R2M8_9GAMM</name>
<evidence type="ECO:0000259" key="5">
    <source>
        <dbReference type="PROSITE" id="PS52004"/>
    </source>
</evidence>
<dbReference type="PATRIC" id="fig|45056.6.peg.1472"/>
<accession>A0A0W0R2M8</accession>
<organism evidence="6 7">
    <name type="scientific">Legionella adelaidensis</name>
    <dbReference type="NCBI Taxonomy" id="45056"/>
    <lineage>
        <taxon>Bacteria</taxon>
        <taxon>Pseudomonadati</taxon>
        <taxon>Pseudomonadota</taxon>
        <taxon>Gammaproteobacteria</taxon>
        <taxon>Legionellales</taxon>
        <taxon>Legionellaceae</taxon>
        <taxon>Legionella</taxon>
    </lineage>
</organism>
<keyword evidence="7" id="KW-1185">Reference proteome</keyword>
<keyword evidence="3 4" id="KW-0808">Transferase</keyword>
<dbReference type="Pfam" id="PF02801">
    <property type="entry name" value="Ketoacyl-synt_C"/>
    <property type="match status" value="1"/>
</dbReference>
<dbReference type="Pfam" id="PF00109">
    <property type="entry name" value="ketoacyl-synt"/>
    <property type="match status" value="1"/>
</dbReference>
<dbReference type="AlphaFoldDB" id="A0A0W0R2M8"/>
<evidence type="ECO:0000256" key="3">
    <source>
        <dbReference type="ARBA" id="ARBA00022679"/>
    </source>
</evidence>
<sequence>MHSNKRVFITGISALASTGLTAEKVWDSLVEGKTGIDEITSYDLKNWQYRLGGELKDFQAAKMLPDRKLLKVISKHDAYGIQAAVQAIENSQIINYRENLDSKDEFNDRTAVYVGSPGNKYFQQHDFLPLLAKTGKDMKQFAKQLFDIVHPMWLLRILPNNVLAYTGITYGLKGPNHNITNHAVGGMQALIEAYHAIKTGQAERAVVVAYDLATEPQALFYYAQLGVISSSHLKPFDQKHNGTILAEGAAALVLESEESVKKRTATCYAEVCGGFSATEHNGLFTINEQGNALAEVIKSALAYENIQNSDVGLIVAHGNGNKKSDISEAQAINQVFKEVPVTAYKWSMGHTVCASGVLDTVLTTLAYKNRCIPGIANLDNPAKECGNLNVSTNHRTLDNNKPYSVIINRGFASINAALVMRACE</sequence>
<evidence type="ECO:0000256" key="2">
    <source>
        <dbReference type="ARBA" id="ARBA00008467"/>
    </source>
</evidence>
<gene>
    <name evidence="6" type="primary">fabFn</name>
    <name evidence="6" type="ORF">Lade_1426</name>
</gene>
<dbReference type="STRING" id="45056.Lade_1426"/>
<dbReference type="Proteomes" id="UP000054859">
    <property type="component" value="Unassembled WGS sequence"/>
</dbReference>
<dbReference type="PANTHER" id="PTHR11712">
    <property type="entry name" value="POLYKETIDE SYNTHASE-RELATED"/>
    <property type="match status" value="1"/>
</dbReference>
<proteinExistence type="inferred from homology"/>
<dbReference type="InterPro" id="IPR016039">
    <property type="entry name" value="Thiolase-like"/>
</dbReference>
<dbReference type="EMBL" id="LNKA01000005">
    <property type="protein sequence ID" value="KTC65243.1"/>
    <property type="molecule type" value="Genomic_DNA"/>
</dbReference>
<dbReference type="Gene3D" id="3.40.47.10">
    <property type="match status" value="2"/>
</dbReference>
<dbReference type="SMART" id="SM00825">
    <property type="entry name" value="PKS_KS"/>
    <property type="match status" value="1"/>
</dbReference>
<dbReference type="InterPro" id="IPR014031">
    <property type="entry name" value="Ketoacyl_synth_C"/>
</dbReference>
<dbReference type="GO" id="GO:0005829">
    <property type="term" value="C:cytosol"/>
    <property type="evidence" value="ECO:0007669"/>
    <property type="project" value="TreeGrafter"/>
</dbReference>
<dbReference type="GO" id="GO:0006633">
    <property type="term" value="P:fatty acid biosynthetic process"/>
    <property type="evidence" value="ECO:0007669"/>
    <property type="project" value="TreeGrafter"/>
</dbReference>
<dbReference type="GO" id="GO:0004315">
    <property type="term" value="F:3-oxoacyl-[acyl-carrier-protein] synthase activity"/>
    <property type="evidence" value="ECO:0007669"/>
    <property type="project" value="TreeGrafter"/>
</dbReference>
<dbReference type="InterPro" id="IPR014030">
    <property type="entry name" value="Ketoacyl_synth_N"/>
</dbReference>
<reference evidence="6 7" key="1">
    <citation type="submission" date="2015-11" db="EMBL/GenBank/DDBJ databases">
        <title>Identification of large and diverse effector repertoires of 38 Legionella species.</title>
        <authorList>
            <person name="Burstein D."/>
            <person name="Amaro F."/>
            <person name="Zusman T."/>
            <person name="Lifshitz Z."/>
            <person name="Cohen O."/>
            <person name="Gilbert J.A."/>
            <person name="Pupko T."/>
            <person name="Shuman H.A."/>
            <person name="Segal G."/>
        </authorList>
    </citation>
    <scope>NUCLEOTIDE SEQUENCE [LARGE SCALE GENOMIC DNA]</scope>
    <source>
        <strain evidence="6 7">1762-AUS-E</strain>
    </source>
</reference>
<comment type="pathway">
    <text evidence="1">Lipid metabolism; fatty acid biosynthesis.</text>
</comment>
<dbReference type="PANTHER" id="PTHR11712:SF336">
    <property type="entry name" value="3-OXOACYL-[ACYL-CARRIER-PROTEIN] SYNTHASE, MITOCHONDRIAL"/>
    <property type="match status" value="1"/>
</dbReference>
<dbReference type="InterPro" id="IPR020841">
    <property type="entry name" value="PKS_Beta-ketoAc_synthase_dom"/>
</dbReference>
<dbReference type="OrthoDB" id="5644892at2"/>
<evidence type="ECO:0000313" key="7">
    <source>
        <dbReference type="Proteomes" id="UP000054859"/>
    </source>
</evidence>